<dbReference type="PROSITE" id="PS51257">
    <property type="entry name" value="PROKAR_LIPOPROTEIN"/>
    <property type="match status" value="1"/>
</dbReference>
<accession>A0A7K1LRT7</accession>
<dbReference type="PANTHER" id="PTHR19328:SF75">
    <property type="entry name" value="ALDOSE SUGAR DEHYDROGENASE YLII"/>
    <property type="match status" value="1"/>
</dbReference>
<reference evidence="3 4" key="1">
    <citation type="submission" date="2019-07" db="EMBL/GenBank/DDBJ databases">
        <title>Gramella aestuarii sp. nov., isolated from a tidal flat, and emended description of Gramella echinicola.</title>
        <authorList>
            <person name="Liu L."/>
        </authorList>
    </citation>
    <scope>NUCLEOTIDE SEQUENCE [LARGE SCALE GENOMIC DNA]</scope>
    <source>
        <strain evidence="3 4">BS12</strain>
    </source>
</reference>
<evidence type="ECO:0000259" key="2">
    <source>
        <dbReference type="Pfam" id="PF07995"/>
    </source>
</evidence>
<proteinExistence type="predicted"/>
<feature type="compositionally biased region" description="Basic and acidic residues" evidence="1">
    <location>
        <begin position="26"/>
        <end position="37"/>
    </location>
</feature>
<dbReference type="AlphaFoldDB" id="A0A7K1LRT7"/>
<gene>
    <name evidence="3" type="ORF">FLP08_13135</name>
</gene>
<comment type="caution">
    <text evidence="3">The sequence shown here is derived from an EMBL/GenBank/DDBJ whole genome shotgun (WGS) entry which is preliminary data.</text>
</comment>
<protein>
    <submittedName>
        <fullName evidence="3">PQQ-dependent sugar dehydrogenase</fullName>
    </submittedName>
</protein>
<sequence>MKKFLLVSGMALSLISCGENGNDSDTVQKEENLEKPSGEQTQEPTGVPDPIDAESSDKYSYELVVEDLDIPWGFTFLPDGSMLITEKKGEIIHFKDGKKTKIQGAPDVYDRGQGGLLDVVLHPDYESNGWIYFTYSSKEGEGDGGNTALMRAKLEGDKLTNKQVLYKASPNTTKGQHFGSRIAFDNEGYLYFSAGERGARDVNPQDITRDNGKVYRLNDDGSVPSDNPFVGQENAVEAIYSYGHRNPQGMIFNPETNEIWVHEHGPKGGDEINVVKKGANYGWPVVTYGENYDGTPITDERSKPGMEDPIFYWLPSIAPSGFAYVTSDKFPELKGNLLAGSLKFQYLELLNLDGKKITKRTKLLDGVGRMRDVRQGPDGNIYVAIEGKGIAKLTNKQ</sequence>
<organism evidence="3 4">
    <name type="scientific">Christiangramia aestuarii</name>
    <dbReference type="NCBI Taxonomy" id="1028746"/>
    <lineage>
        <taxon>Bacteria</taxon>
        <taxon>Pseudomonadati</taxon>
        <taxon>Bacteroidota</taxon>
        <taxon>Flavobacteriia</taxon>
        <taxon>Flavobacteriales</taxon>
        <taxon>Flavobacteriaceae</taxon>
        <taxon>Christiangramia</taxon>
    </lineage>
</organism>
<keyword evidence="4" id="KW-1185">Reference proteome</keyword>
<feature type="region of interest" description="Disordered" evidence="1">
    <location>
        <begin position="18"/>
        <end position="54"/>
    </location>
</feature>
<name>A0A7K1LRT7_9FLAO</name>
<dbReference type="InterPro" id="IPR012938">
    <property type="entry name" value="Glc/Sorbosone_DH"/>
</dbReference>
<dbReference type="Pfam" id="PF07995">
    <property type="entry name" value="GSDH"/>
    <property type="match status" value="1"/>
</dbReference>
<evidence type="ECO:0000256" key="1">
    <source>
        <dbReference type="SAM" id="MobiDB-lite"/>
    </source>
</evidence>
<dbReference type="OrthoDB" id="9770043at2"/>
<evidence type="ECO:0000313" key="4">
    <source>
        <dbReference type="Proteomes" id="UP000460416"/>
    </source>
</evidence>
<dbReference type="SUPFAM" id="SSF50952">
    <property type="entry name" value="Soluble quinoprotein glucose dehydrogenase"/>
    <property type="match status" value="1"/>
</dbReference>
<dbReference type="Proteomes" id="UP000460416">
    <property type="component" value="Unassembled WGS sequence"/>
</dbReference>
<dbReference type="EMBL" id="VJVW01000005">
    <property type="protein sequence ID" value="MUP43522.1"/>
    <property type="molecule type" value="Genomic_DNA"/>
</dbReference>
<dbReference type="InterPro" id="IPR011041">
    <property type="entry name" value="Quinoprot_gluc/sorb_DH_b-prop"/>
</dbReference>
<dbReference type="InterPro" id="IPR011042">
    <property type="entry name" value="6-blade_b-propeller_TolB-like"/>
</dbReference>
<dbReference type="Gene3D" id="2.120.10.30">
    <property type="entry name" value="TolB, C-terminal domain"/>
    <property type="match status" value="1"/>
</dbReference>
<feature type="domain" description="Glucose/Sorbosone dehydrogenase" evidence="2">
    <location>
        <begin position="68"/>
        <end position="387"/>
    </location>
</feature>
<dbReference type="PANTHER" id="PTHR19328">
    <property type="entry name" value="HEDGEHOG-INTERACTING PROTEIN"/>
    <property type="match status" value="1"/>
</dbReference>
<evidence type="ECO:0000313" key="3">
    <source>
        <dbReference type="EMBL" id="MUP43522.1"/>
    </source>
</evidence>
<dbReference type="RefSeq" id="WP_156277333.1">
    <property type="nucleotide sequence ID" value="NZ_BAABGI010000004.1"/>
</dbReference>